<evidence type="ECO:0000313" key="24">
    <source>
        <dbReference type="Proteomes" id="UP000322667"/>
    </source>
</evidence>
<dbReference type="InterPro" id="IPR008271">
    <property type="entry name" value="Ser/Thr_kinase_AS"/>
</dbReference>
<comment type="subcellular location">
    <subcellularLocation>
        <location evidence="1">Membrane</location>
        <topology evidence="1">Single-pass type I membrane protein</topology>
    </subcellularLocation>
</comment>
<feature type="region of interest" description="Disordered" evidence="20">
    <location>
        <begin position="614"/>
        <end position="652"/>
    </location>
</feature>
<comment type="catalytic activity">
    <reaction evidence="18">
        <text>L-seryl-[protein] + ATP = O-phospho-L-seryl-[protein] + ADP + H(+)</text>
        <dbReference type="Rhea" id="RHEA:17989"/>
        <dbReference type="Rhea" id="RHEA-COMP:9863"/>
        <dbReference type="Rhea" id="RHEA-COMP:11604"/>
        <dbReference type="ChEBI" id="CHEBI:15378"/>
        <dbReference type="ChEBI" id="CHEBI:29999"/>
        <dbReference type="ChEBI" id="CHEBI:30616"/>
        <dbReference type="ChEBI" id="CHEBI:83421"/>
        <dbReference type="ChEBI" id="CHEBI:456216"/>
        <dbReference type="EC" id="2.7.11.1"/>
    </reaction>
</comment>
<keyword evidence="24" id="KW-1185">Reference proteome</keyword>
<keyword evidence="12 19" id="KW-0067">ATP-binding</keyword>
<dbReference type="Gene3D" id="3.80.10.10">
    <property type="entry name" value="Ribonuclease Inhibitor"/>
    <property type="match status" value="1"/>
</dbReference>
<evidence type="ECO:0000256" key="16">
    <source>
        <dbReference type="ARBA" id="ARBA00023180"/>
    </source>
</evidence>
<keyword evidence="5" id="KW-0433">Leucine-rich repeat</keyword>
<evidence type="ECO:0000256" key="21">
    <source>
        <dbReference type="SAM" id="Phobius"/>
    </source>
</evidence>
<dbReference type="Pfam" id="PF13855">
    <property type="entry name" value="LRR_8"/>
    <property type="match status" value="1"/>
</dbReference>
<evidence type="ECO:0000256" key="14">
    <source>
        <dbReference type="ARBA" id="ARBA00023136"/>
    </source>
</evidence>
<evidence type="ECO:0000256" key="12">
    <source>
        <dbReference type="ARBA" id="ARBA00022840"/>
    </source>
</evidence>
<evidence type="ECO:0000256" key="10">
    <source>
        <dbReference type="ARBA" id="ARBA00022741"/>
    </source>
</evidence>
<evidence type="ECO:0000256" key="11">
    <source>
        <dbReference type="ARBA" id="ARBA00022777"/>
    </source>
</evidence>
<dbReference type="Pfam" id="PF08263">
    <property type="entry name" value="LRRNT_2"/>
    <property type="match status" value="1"/>
</dbReference>
<gene>
    <name evidence="23" type="ORF">ES332_A05G009500v1</name>
</gene>
<dbReference type="Pfam" id="PF00560">
    <property type="entry name" value="LRR_1"/>
    <property type="match status" value="1"/>
</dbReference>
<dbReference type="InterPro" id="IPR032675">
    <property type="entry name" value="LRR_dom_sf"/>
</dbReference>
<keyword evidence="10 19" id="KW-0547">Nucleotide-binding</keyword>
<dbReference type="InterPro" id="IPR013210">
    <property type="entry name" value="LRR_N_plant-typ"/>
</dbReference>
<comment type="catalytic activity">
    <reaction evidence="17">
        <text>L-threonyl-[protein] + ATP = O-phospho-L-threonyl-[protein] + ADP + H(+)</text>
        <dbReference type="Rhea" id="RHEA:46608"/>
        <dbReference type="Rhea" id="RHEA-COMP:11060"/>
        <dbReference type="Rhea" id="RHEA-COMP:11605"/>
        <dbReference type="ChEBI" id="CHEBI:15378"/>
        <dbReference type="ChEBI" id="CHEBI:30013"/>
        <dbReference type="ChEBI" id="CHEBI:30616"/>
        <dbReference type="ChEBI" id="CHEBI:61977"/>
        <dbReference type="ChEBI" id="CHEBI:456216"/>
        <dbReference type="EC" id="2.7.11.1"/>
    </reaction>
</comment>
<dbReference type="FunFam" id="3.80.10.10:FF:000021">
    <property type="entry name" value="Putative LRR receptor-like serine/threonine-protein kinase"/>
    <property type="match status" value="1"/>
</dbReference>
<keyword evidence="13 21" id="KW-1133">Transmembrane helix</keyword>
<evidence type="ECO:0000256" key="1">
    <source>
        <dbReference type="ARBA" id="ARBA00004479"/>
    </source>
</evidence>
<evidence type="ECO:0000256" key="4">
    <source>
        <dbReference type="ARBA" id="ARBA00022527"/>
    </source>
</evidence>
<comment type="similarity">
    <text evidence="2">Belongs to the protein kinase superfamily. Ser/Thr protein kinase family.</text>
</comment>
<feature type="transmembrane region" description="Helical" evidence="21">
    <location>
        <begin position="256"/>
        <end position="278"/>
    </location>
</feature>
<dbReference type="PROSITE" id="PS00107">
    <property type="entry name" value="PROTEIN_KINASE_ATP"/>
    <property type="match status" value="1"/>
</dbReference>
<feature type="domain" description="Protein kinase" evidence="22">
    <location>
        <begin position="320"/>
        <end position="570"/>
    </location>
</feature>
<dbReference type="GO" id="GO:0016020">
    <property type="term" value="C:membrane"/>
    <property type="evidence" value="ECO:0007669"/>
    <property type="project" value="UniProtKB-SubCell"/>
</dbReference>
<dbReference type="InterPro" id="IPR001245">
    <property type="entry name" value="Ser-Thr/Tyr_kinase_cat_dom"/>
</dbReference>
<reference evidence="23 24" key="1">
    <citation type="submission" date="2019-07" db="EMBL/GenBank/DDBJ databases">
        <title>WGS assembly of Gossypium tomentosum.</title>
        <authorList>
            <person name="Chen Z.J."/>
            <person name="Sreedasyam A."/>
            <person name="Ando A."/>
            <person name="Song Q."/>
            <person name="De L."/>
            <person name="Hulse-Kemp A."/>
            <person name="Ding M."/>
            <person name="Ye W."/>
            <person name="Kirkbride R."/>
            <person name="Jenkins J."/>
            <person name="Plott C."/>
            <person name="Lovell J."/>
            <person name="Lin Y.-M."/>
            <person name="Vaughn R."/>
            <person name="Liu B."/>
            <person name="Li W."/>
            <person name="Simpson S."/>
            <person name="Scheffler B."/>
            <person name="Saski C."/>
            <person name="Grover C."/>
            <person name="Hu G."/>
            <person name="Conover J."/>
            <person name="Carlson J."/>
            <person name="Shu S."/>
            <person name="Boston L."/>
            <person name="Williams M."/>
            <person name="Peterson D."/>
            <person name="Mcgee K."/>
            <person name="Jones D."/>
            <person name="Wendel J."/>
            <person name="Stelly D."/>
            <person name="Grimwood J."/>
            <person name="Schmutz J."/>
        </authorList>
    </citation>
    <scope>NUCLEOTIDE SEQUENCE [LARGE SCALE GENOMIC DNA]</scope>
    <source>
        <strain evidence="23">7179.01</strain>
    </source>
</reference>
<name>A0A5D2Q888_GOSTO</name>
<dbReference type="SMART" id="SM00220">
    <property type="entry name" value="S_TKc"/>
    <property type="match status" value="1"/>
</dbReference>
<dbReference type="Gene3D" id="3.30.200.20">
    <property type="entry name" value="Phosphorylase Kinase, domain 1"/>
    <property type="match status" value="1"/>
</dbReference>
<evidence type="ECO:0000256" key="8">
    <source>
        <dbReference type="ARBA" id="ARBA00022729"/>
    </source>
</evidence>
<keyword evidence="11" id="KW-0418">Kinase</keyword>
<dbReference type="Pfam" id="PF07714">
    <property type="entry name" value="PK_Tyr_Ser-Thr"/>
    <property type="match status" value="1"/>
</dbReference>
<dbReference type="FunFam" id="1.10.510.10:FF:000016">
    <property type="entry name" value="Somatic embryogenesis receptor-like kinase 1"/>
    <property type="match status" value="1"/>
</dbReference>
<evidence type="ECO:0000256" key="3">
    <source>
        <dbReference type="ARBA" id="ARBA00012513"/>
    </source>
</evidence>
<dbReference type="GO" id="GO:0004674">
    <property type="term" value="F:protein serine/threonine kinase activity"/>
    <property type="evidence" value="ECO:0007669"/>
    <property type="project" value="UniProtKB-KW"/>
</dbReference>
<dbReference type="GO" id="GO:0048638">
    <property type="term" value="P:regulation of developmental growth"/>
    <property type="evidence" value="ECO:0007669"/>
    <property type="project" value="UniProtKB-ARBA"/>
</dbReference>
<evidence type="ECO:0000259" key="22">
    <source>
        <dbReference type="PROSITE" id="PS50011"/>
    </source>
</evidence>
<proteinExistence type="inferred from homology"/>
<accession>A0A5D2Q888</accession>
<evidence type="ECO:0000256" key="6">
    <source>
        <dbReference type="ARBA" id="ARBA00022679"/>
    </source>
</evidence>
<evidence type="ECO:0000256" key="17">
    <source>
        <dbReference type="ARBA" id="ARBA00047899"/>
    </source>
</evidence>
<feature type="compositionally biased region" description="Polar residues" evidence="20">
    <location>
        <begin position="614"/>
        <end position="625"/>
    </location>
</feature>
<evidence type="ECO:0000256" key="9">
    <source>
        <dbReference type="ARBA" id="ARBA00022737"/>
    </source>
</evidence>
<dbReference type="EC" id="2.7.11.1" evidence="3"/>
<dbReference type="AlphaFoldDB" id="A0A5D2Q888"/>
<dbReference type="InterPro" id="IPR017441">
    <property type="entry name" value="Protein_kinase_ATP_BS"/>
</dbReference>
<evidence type="ECO:0000256" key="2">
    <source>
        <dbReference type="ARBA" id="ARBA00008684"/>
    </source>
</evidence>
<dbReference type="InterPro" id="IPR001611">
    <property type="entry name" value="Leu-rich_rpt"/>
</dbReference>
<keyword evidence="7 21" id="KW-0812">Transmembrane</keyword>
<dbReference type="SUPFAM" id="SSF56112">
    <property type="entry name" value="Protein kinase-like (PK-like)"/>
    <property type="match status" value="1"/>
</dbReference>
<evidence type="ECO:0000313" key="23">
    <source>
        <dbReference type="EMBL" id="TYI24791.1"/>
    </source>
</evidence>
<evidence type="ECO:0000256" key="19">
    <source>
        <dbReference type="PROSITE-ProRule" id="PRU10141"/>
    </source>
</evidence>
<evidence type="ECO:0000256" key="7">
    <source>
        <dbReference type="ARBA" id="ARBA00022692"/>
    </source>
</evidence>
<dbReference type="GO" id="GO:0005524">
    <property type="term" value="F:ATP binding"/>
    <property type="evidence" value="ECO:0007669"/>
    <property type="project" value="UniProtKB-UniRule"/>
</dbReference>
<evidence type="ECO:0000256" key="15">
    <source>
        <dbReference type="ARBA" id="ARBA00023170"/>
    </source>
</evidence>
<evidence type="ECO:0000256" key="13">
    <source>
        <dbReference type="ARBA" id="ARBA00022989"/>
    </source>
</evidence>
<dbReference type="PROSITE" id="PS50011">
    <property type="entry name" value="PROTEIN_KINASE_DOM"/>
    <property type="match status" value="1"/>
</dbReference>
<keyword evidence="14 21" id="KW-0472">Membrane</keyword>
<dbReference type="SUPFAM" id="SSF52058">
    <property type="entry name" value="L domain-like"/>
    <property type="match status" value="1"/>
</dbReference>
<keyword evidence="16" id="KW-0325">Glycoprotein</keyword>
<keyword evidence="6" id="KW-0808">Transferase</keyword>
<keyword evidence="15" id="KW-0675">Receptor</keyword>
<feature type="binding site" evidence="19">
    <location>
        <position position="348"/>
    </location>
    <ligand>
        <name>ATP</name>
        <dbReference type="ChEBI" id="CHEBI:30616"/>
    </ligand>
</feature>
<keyword evidence="4" id="KW-0723">Serine/threonine-protein kinase</keyword>
<organism evidence="23 24">
    <name type="scientific">Gossypium tomentosum</name>
    <name type="common">Hawaiian cotton</name>
    <name type="synonym">Gossypium sandvicense</name>
    <dbReference type="NCBI Taxonomy" id="34277"/>
    <lineage>
        <taxon>Eukaryota</taxon>
        <taxon>Viridiplantae</taxon>
        <taxon>Streptophyta</taxon>
        <taxon>Embryophyta</taxon>
        <taxon>Tracheophyta</taxon>
        <taxon>Spermatophyta</taxon>
        <taxon>Magnoliopsida</taxon>
        <taxon>eudicotyledons</taxon>
        <taxon>Gunneridae</taxon>
        <taxon>Pentapetalae</taxon>
        <taxon>rosids</taxon>
        <taxon>malvids</taxon>
        <taxon>Malvales</taxon>
        <taxon>Malvaceae</taxon>
        <taxon>Malvoideae</taxon>
        <taxon>Gossypium</taxon>
    </lineage>
</organism>
<dbReference type="InterPro" id="IPR011009">
    <property type="entry name" value="Kinase-like_dom_sf"/>
</dbReference>
<dbReference type="Gene3D" id="1.10.510.10">
    <property type="entry name" value="Transferase(Phosphotransferase) domain 1"/>
    <property type="match status" value="1"/>
</dbReference>
<evidence type="ECO:0000256" key="18">
    <source>
        <dbReference type="ARBA" id="ARBA00048679"/>
    </source>
</evidence>
<dbReference type="Proteomes" id="UP000322667">
    <property type="component" value="Chromosome A05"/>
</dbReference>
<dbReference type="EMBL" id="CM017614">
    <property type="protein sequence ID" value="TYI24791.1"/>
    <property type="molecule type" value="Genomic_DNA"/>
</dbReference>
<evidence type="ECO:0000256" key="20">
    <source>
        <dbReference type="SAM" id="MobiDB-lite"/>
    </source>
</evidence>
<evidence type="ECO:0000256" key="5">
    <source>
        <dbReference type="ARBA" id="ARBA00022614"/>
    </source>
</evidence>
<sequence length="667" mass="73711">MLRERKGFFFFHLKPEVQNQSKIKMGPFFLFLFLFSFFLVSATVSLSYEPRNHEVVALISIKRELDDPHGVLNNWDEYSVDPCSWAMITCSPENLVFALGAPSQSLSGTLSRTIGNLTNLHQVLLQNNNISGEIPPELGTLLKLQTLDLSNNRFSGPIPVSFGLLNSLQYLRLNNNSLSGPFPASLAKTPQLSFLDLSFNNLTGPVPQFPTKTFSIVGNPLICRSSSTEVCSGSANAAPLSFSLGSPNGKHKSKKLAIALGISLSFAFLILLAFALLWHRKKRKRLTVLNIIDNKEEGLASLGNLRNFTLRELQLATNNFSSNNLLGSGGFGNVYKGKLVEGTLVAVKRLKDLTGSFGESQFRTELEMISLAVHRNLLRLIGYCATSNERLLVYPYLSNGSVASRLRGKPALDWNTRKRIAIGAARALLYLHEQCDPKIIHRDVKAANILLDDYCEAVVGDFGLAKLLDHTDSHVTTAVRGTVGHIAPEYLSTGQSSEKTDVFGFGILLIELITGMRALEFGKTVGQKGAMLEWVKKIQQEKKVEVLVDRELGSNYDRIDVGEMLQVALLCTQNLPVHRPKMSEVVRMLEGDGLAEKWATSHNHSDPTMNLVPNNLSNKNISHPTIGSKHDGKSHDQSSSVFRTGMDEDDDDEYSLDYYAMELSGPR</sequence>
<dbReference type="PROSITE" id="PS00108">
    <property type="entry name" value="PROTEIN_KINASE_ST"/>
    <property type="match status" value="1"/>
</dbReference>
<keyword evidence="9" id="KW-0677">Repeat</keyword>
<keyword evidence="8" id="KW-0732">Signal</keyword>
<dbReference type="PANTHER" id="PTHR47988">
    <property type="entry name" value="SOMATIC EMBRYOGENESIS RECEPTOR KINASE 1"/>
    <property type="match status" value="1"/>
</dbReference>
<dbReference type="FunFam" id="3.30.200.20:FF:000015">
    <property type="entry name" value="Somatic embryogenesis receptor kinase 1"/>
    <property type="match status" value="1"/>
</dbReference>
<protein>
    <recommendedName>
        <fullName evidence="3">non-specific serine/threonine protein kinase</fullName>
        <ecNumber evidence="3">2.7.11.1</ecNumber>
    </recommendedName>
</protein>
<dbReference type="InterPro" id="IPR000719">
    <property type="entry name" value="Prot_kinase_dom"/>
</dbReference>